<evidence type="ECO:0000313" key="15">
    <source>
        <dbReference type="EMBL" id="KAF6200688.1"/>
    </source>
</evidence>
<reference evidence="15" key="1">
    <citation type="journal article" date="2021" name="Mol. Ecol. Resour.">
        <title>Apolygus lucorum genome provides insights into omnivorousness and mesophyll feeding.</title>
        <authorList>
            <person name="Liu Y."/>
            <person name="Liu H."/>
            <person name="Wang H."/>
            <person name="Huang T."/>
            <person name="Liu B."/>
            <person name="Yang B."/>
            <person name="Yin L."/>
            <person name="Li B."/>
            <person name="Zhang Y."/>
            <person name="Zhang S."/>
            <person name="Jiang F."/>
            <person name="Zhang X."/>
            <person name="Ren Y."/>
            <person name="Wang B."/>
            <person name="Wang S."/>
            <person name="Lu Y."/>
            <person name="Wu K."/>
            <person name="Fan W."/>
            <person name="Wang G."/>
        </authorList>
    </citation>
    <scope>NUCLEOTIDE SEQUENCE</scope>
    <source>
        <strain evidence="15">12Hb</strain>
    </source>
</reference>
<dbReference type="Pfam" id="PF00858">
    <property type="entry name" value="ASC"/>
    <property type="match status" value="2"/>
</dbReference>
<gene>
    <name evidence="15" type="ORF">GE061_005132</name>
</gene>
<dbReference type="Gene3D" id="1.10.287.820">
    <property type="entry name" value="Acid-sensing ion channel domain"/>
    <property type="match status" value="1"/>
</dbReference>
<accession>A0A8S9WX43</accession>
<evidence type="ECO:0000256" key="8">
    <source>
        <dbReference type="ARBA" id="ARBA00023065"/>
    </source>
</evidence>
<dbReference type="PANTHER" id="PTHR11690:SF240">
    <property type="entry name" value="PICKPOCKET 25-RELATED"/>
    <property type="match status" value="1"/>
</dbReference>
<comment type="similarity">
    <text evidence="2 12">Belongs to the amiloride-sensitive sodium channel (TC 1.A.6) family.</text>
</comment>
<proteinExistence type="inferred from homology"/>
<feature type="compositionally biased region" description="Polar residues" evidence="13">
    <location>
        <begin position="1"/>
        <end position="14"/>
    </location>
</feature>
<evidence type="ECO:0000256" key="1">
    <source>
        <dbReference type="ARBA" id="ARBA00004141"/>
    </source>
</evidence>
<keyword evidence="9 14" id="KW-0472">Membrane</keyword>
<dbReference type="GO" id="GO:0005886">
    <property type="term" value="C:plasma membrane"/>
    <property type="evidence" value="ECO:0007669"/>
    <property type="project" value="TreeGrafter"/>
</dbReference>
<protein>
    <submittedName>
        <fullName evidence="15">Uncharacterized protein</fullName>
    </submittedName>
</protein>
<feature type="region of interest" description="Disordered" evidence="13">
    <location>
        <begin position="1"/>
        <end position="24"/>
    </location>
</feature>
<keyword evidence="4 12" id="KW-0894">Sodium channel</keyword>
<keyword evidence="5 12" id="KW-0812">Transmembrane</keyword>
<dbReference type="PANTHER" id="PTHR11690">
    <property type="entry name" value="AMILORIDE-SENSITIVE SODIUM CHANNEL-RELATED"/>
    <property type="match status" value="1"/>
</dbReference>
<evidence type="ECO:0000256" key="2">
    <source>
        <dbReference type="ARBA" id="ARBA00007193"/>
    </source>
</evidence>
<evidence type="ECO:0000256" key="4">
    <source>
        <dbReference type="ARBA" id="ARBA00022461"/>
    </source>
</evidence>
<organism evidence="15 16">
    <name type="scientific">Apolygus lucorum</name>
    <name type="common">Small green plant bug</name>
    <name type="synonym">Lygocoris lucorum</name>
    <dbReference type="NCBI Taxonomy" id="248454"/>
    <lineage>
        <taxon>Eukaryota</taxon>
        <taxon>Metazoa</taxon>
        <taxon>Ecdysozoa</taxon>
        <taxon>Arthropoda</taxon>
        <taxon>Hexapoda</taxon>
        <taxon>Insecta</taxon>
        <taxon>Pterygota</taxon>
        <taxon>Neoptera</taxon>
        <taxon>Paraneoptera</taxon>
        <taxon>Hemiptera</taxon>
        <taxon>Heteroptera</taxon>
        <taxon>Panheteroptera</taxon>
        <taxon>Cimicomorpha</taxon>
        <taxon>Miridae</taxon>
        <taxon>Mirini</taxon>
        <taxon>Apolygus</taxon>
    </lineage>
</organism>
<feature type="transmembrane region" description="Helical" evidence="14">
    <location>
        <begin position="63"/>
        <end position="80"/>
    </location>
</feature>
<evidence type="ECO:0000256" key="3">
    <source>
        <dbReference type="ARBA" id="ARBA00022448"/>
    </source>
</evidence>
<keyword evidence="10 12" id="KW-0739">Sodium transport</keyword>
<keyword evidence="16" id="KW-1185">Reference proteome</keyword>
<keyword evidence="7" id="KW-0915">Sodium</keyword>
<comment type="caution">
    <text evidence="15">The sequence shown here is derived from an EMBL/GenBank/DDBJ whole genome shotgun (WGS) entry which is preliminary data.</text>
</comment>
<sequence>MSQTGRSRNISRAQNRFRGTKIDRQKSSATEIAKEFIVLILETSSVHGFSHIAAKRRHPIENLFWFFMVLMGAYGAYFFAQSTLRRYSESPTVISLERNYKDWNTTFPSATICPSTKIQPDLSEAMISKWFGKVDNTSEIVEWLDALARANYENFDQLTIEDRIPSSMYLKVLTETAFKLSYVVSNSNSESGTMIQTMTERGICYTFNSVVAMYNNPEYWMNNDWAVNMSVNIFKGNPLEGDIFAQVMELNSGYTVNIHSPFEVPDVSTVYQTSLANFYMSIDVTAMSTVSTEETRSLSTTQRKCRFLEESNLKTTPVYSYNQCRSECRMMLAYKLCKCIPFFHRPIDGMAVCDVQGMKCLGQHKERLIKLKDERVNEDCKCLPPCNDVTYLGTNLKFGLLKYPRTRLKRDLFFTRSDLLVQLGGSASLCLGCSVLSFCEFFYLFTLRLALFLRQKLRKR</sequence>
<dbReference type="AlphaFoldDB" id="A0A8S9WX43"/>
<evidence type="ECO:0000256" key="6">
    <source>
        <dbReference type="ARBA" id="ARBA00022989"/>
    </source>
</evidence>
<dbReference type="Gene3D" id="1.10.287.770">
    <property type="entry name" value="YojJ-like"/>
    <property type="match status" value="1"/>
</dbReference>
<evidence type="ECO:0000256" key="5">
    <source>
        <dbReference type="ARBA" id="ARBA00022692"/>
    </source>
</evidence>
<evidence type="ECO:0000313" key="16">
    <source>
        <dbReference type="Proteomes" id="UP000466442"/>
    </source>
</evidence>
<evidence type="ECO:0000256" key="14">
    <source>
        <dbReference type="SAM" id="Phobius"/>
    </source>
</evidence>
<evidence type="ECO:0000256" key="10">
    <source>
        <dbReference type="ARBA" id="ARBA00023201"/>
    </source>
</evidence>
<keyword evidence="6 14" id="KW-1133">Transmembrane helix</keyword>
<evidence type="ECO:0000256" key="12">
    <source>
        <dbReference type="RuleBase" id="RU000679"/>
    </source>
</evidence>
<dbReference type="OrthoDB" id="6628406at2759"/>
<evidence type="ECO:0000256" key="9">
    <source>
        <dbReference type="ARBA" id="ARBA00023136"/>
    </source>
</evidence>
<keyword evidence="3 12" id="KW-0813">Transport</keyword>
<evidence type="ECO:0000256" key="11">
    <source>
        <dbReference type="ARBA" id="ARBA00023303"/>
    </source>
</evidence>
<keyword evidence="8 12" id="KW-0406">Ion transport</keyword>
<dbReference type="EMBL" id="WIXP02000013">
    <property type="protein sequence ID" value="KAF6200688.1"/>
    <property type="molecule type" value="Genomic_DNA"/>
</dbReference>
<keyword evidence="11 12" id="KW-0407">Ion channel</keyword>
<evidence type="ECO:0000256" key="7">
    <source>
        <dbReference type="ARBA" id="ARBA00023053"/>
    </source>
</evidence>
<dbReference type="Proteomes" id="UP000466442">
    <property type="component" value="Unassembled WGS sequence"/>
</dbReference>
<name>A0A8S9WX43_APOLU</name>
<dbReference type="GO" id="GO:0015280">
    <property type="term" value="F:ligand-gated sodium channel activity"/>
    <property type="evidence" value="ECO:0007669"/>
    <property type="project" value="TreeGrafter"/>
</dbReference>
<comment type="subcellular location">
    <subcellularLocation>
        <location evidence="1">Membrane</location>
        <topology evidence="1">Multi-pass membrane protein</topology>
    </subcellularLocation>
</comment>
<evidence type="ECO:0000256" key="13">
    <source>
        <dbReference type="SAM" id="MobiDB-lite"/>
    </source>
</evidence>
<dbReference type="InterPro" id="IPR001873">
    <property type="entry name" value="ENaC"/>
</dbReference>